<dbReference type="Proteomes" id="UP000187085">
    <property type="component" value="Unassembled WGS sequence"/>
</dbReference>
<dbReference type="Pfam" id="PF01408">
    <property type="entry name" value="GFO_IDH_MocA"/>
    <property type="match status" value="1"/>
</dbReference>
<dbReference type="AlphaFoldDB" id="A0A1R1LPT1"/>
<reference evidence="5 6" key="1">
    <citation type="submission" date="2016-12" db="EMBL/GenBank/DDBJ databases">
        <title>Draft genome of Tersicoccus phoenicis 1P05MA.</title>
        <authorList>
            <person name="Nakajima Y."/>
            <person name="Yoshizawa S."/>
            <person name="Nakamura K."/>
            <person name="Ogura Y."/>
            <person name="Hayashi T."/>
            <person name="Kogure K."/>
        </authorList>
    </citation>
    <scope>NUCLEOTIDE SEQUENCE [LARGE SCALE GENOMIC DNA]</scope>
    <source>
        <strain evidence="5 6">1p05MA</strain>
    </source>
</reference>
<feature type="domain" description="Gfo/Idh/MocA-like oxidoreductase N-terminal" evidence="3">
    <location>
        <begin position="21"/>
        <end position="134"/>
    </location>
</feature>
<comment type="caution">
    <text evidence="5">The sequence shown here is derived from an EMBL/GenBank/DDBJ whole genome shotgun (WGS) entry which is preliminary data.</text>
</comment>
<dbReference type="PANTHER" id="PTHR43818">
    <property type="entry name" value="BCDNA.GH03377"/>
    <property type="match status" value="1"/>
</dbReference>
<dbReference type="GO" id="GO:0000166">
    <property type="term" value="F:nucleotide binding"/>
    <property type="evidence" value="ECO:0007669"/>
    <property type="project" value="InterPro"/>
</dbReference>
<dbReference type="Gene3D" id="3.30.360.10">
    <property type="entry name" value="Dihydrodipicolinate Reductase, domain 2"/>
    <property type="match status" value="1"/>
</dbReference>
<accession>A0A1R1LPT1</accession>
<dbReference type="EMBL" id="MRDE01000004">
    <property type="protein sequence ID" value="OMH29569.1"/>
    <property type="molecule type" value="Genomic_DNA"/>
</dbReference>
<name>A0A1R1LPT1_9MICC</name>
<evidence type="ECO:0000259" key="4">
    <source>
        <dbReference type="Pfam" id="PF22725"/>
    </source>
</evidence>
<keyword evidence="1" id="KW-0560">Oxidoreductase</keyword>
<evidence type="ECO:0000313" key="5">
    <source>
        <dbReference type="EMBL" id="OMH29569.1"/>
    </source>
</evidence>
<dbReference type="PANTHER" id="PTHR43818:SF11">
    <property type="entry name" value="BCDNA.GH03377"/>
    <property type="match status" value="1"/>
</dbReference>
<dbReference type="GO" id="GO:0016491">
    <property type="term" value="F:oxidoreductase activity"/>
    <property type="evidence" value="ECO:0007669"/>
    <property type="project" value="UniProtKB-KW"/>
</dbReference>
<dbReference type="SUPFAM" id="SSF55347">
    <property type="entry name" value="Glyceraldehyde-3-phosphate dehydrogenase-like, C-terminal domain"/>
    <property type="match status" value="1"/>
</dbReference>
<dbReference type="Gene3D" id="3.40.50.720">
    <property type="entry name" value="NAD(P)-binding Rossmann-like Domain"/>
    <property type="match status" value="1"/>
</dbReference>
<dbReference type="InterPro" id="IPR050463">
    <property type="entry name" value="Gfo/Idh/MocA_oxidrdct_glycsds"/>
</dbReference>
<evidence type="ECO:0000313" key="6">
    <source>
        <dbReference type="Proteomes" id="UP000187085"/>
    </source>
</evidence>
<keyword evidence="6" id="KW-1185">Reference proteome</keyword>
<dbReference type="InterPro" id="IPR000683">
    <property type="entry name" value="Gfo/Idh/MocA-like_OxRdtase_N"/>
</dbReference>
<gene>
    <name evidence="5" type="ORF">BKD30_00370</name>
</gene>
<evidence type="ECO:0000256" key="2">
    <source>
        <dbReference type="ARBA" id="ARBA00023027"/>
    </source>
</evidence>
<sequence>MRTPAPDASAAVDAGRSGPVGVAIVGAGVISKEYLGNLTRFPDVRVLMVADLFPEVAAARAAEFGIPASGTVEEALAHPDVEIVINLTIPAAHVEVATAAVEAGKHVWSEKPFSLDRESGLGLLKAADAAGVRLGCAPDTFLGAGLQTALRTVARGDIGTPLTALTLMQSPGPESWHPNPAFLFQAGAGPLFDIGPYYLTTLVQTFGPIAKVGAFGSQSRASRVIGSGPKAGESFDVTVPTHVSAIAQFEGGESSQSIFSFDSPKQNVGVVEITGSEATIAFPDPNMFDGDIVLTRRGAEPEVIPAVGSTSSRGTGVLEMARAIRAGVPHRAQGEAAYHVLDAMVSIAESIETGSFISLESTAVAAEPLPEDFDPTAKTL</sequence>
<protein>
    <submittedName>
        <fullName evidence="5">Oxidoreductase</fullName>
    </submittedName>
</protein>
<evidence type="ECO:0000259" key="3">
    <source>
        <dbReference type="Pfam" id="PF01408"/>
    </source>
</evidence>
<evidence type="ECO:0000256" key="1">
    <source>
        <dbReference type="ARBA" id="ARBA00023002"/>
    </source>
</evidence>
<dbReference type="InterPro" id="IPR036291">
    <property type="entry name" value="NAD(P)-bd_dom_sf"/>
</dbReference>
<organism evidence="5 6">
    <name type="scientific">Tersicoccus phoenicis</name>
    <dbReference type="NCBI Taxonomy" id="554083"/>
    <lineage>
        <taxon>Bacteria</taxon>
        <taxon>Bacillati</taxon>
        <taxon>Actinomycetota</taxon>
        <taxon>Actinomycetes</taxon>
        <taxon>Micrococcales</taxon>
        <taxon>Micrococcaceae</taxon>
        <taxon>Tersicoccus</taxon>
    </lineage>
</organism>
<dbReference type="InterPro" id="IPR055170">
    <property type="entry name" value="GFO_IDH_MocA-like_dom"/>
</dbReference>
<dbReference type="STRING" id="554083.BKD30_00370"/>
<proteinExistence type="predicted"/>
<dbReference type="SUPFAM" id="SSF51735">
    <property type="entry name" value="NAD(P)-binding Rossmann-fold domains"/>
    <property type="match status" value="1"/>
</dbReference>
<keyword evidence="2" id="KW-0520">NAD</keyword>
<dbReference type="Pfam" id="PF22725">
    <property type="entry name" value="GFO_IDH_MocA_C3"/>
    <property type="match status" value="1"/>
</dbReference>
<feature type="domain" description="GFO/IDH/MocA-like oxidoreductase" evidence="4">
    <location>
        <begin position="147"/>
        <end position="280"/>
    </location>
</feature>